<reference evidence="6 7" key="1">
    <citation type="submission" date="2017-08" db="EMBL/GenBank/DDBJ databases">
        <title>Infants hospitalized years apart are colonized by the same room-sourced microbial strains.</title>
        <authorList>
            <person name="Brooks B."/>
            <person name="Olm M.R."/>
            <person name="Firek B.A."/>
            <person name="Baker R."/>
            <person name="Thomas B.C."/>
            <person name="Morowitz M.J."/>
            <person name="Banfield J.F."/>
        </authorList>
    </citation>
    <scope>NUCLEOTIDE SEQUENCE [LARGE SCALE GENOMIC DNA]</scope>
    <source>
        <strain evidence="6">S2_005_003_R2_43</strain>
    </source>
</reference>
<comment type="caution">
    <text evidence="2">Lacks conserved residue(s) required for the propagation of feature annotation.</text>
</comment>
<dbReference type="Proteomes" id="UP000249577">
    <property type="component" value="Unassembled WGS sequence"/>
</dbReference>
<dbReference type="AlphaFoldDB" id="A0A2W5K7J9"/>
<dbReference type="InterPro" id="IPR036388">
    <property type="entry name" value="WH-like_DNA-bd_sf"/>
</dbReference>
<dbReference type="GO" id="GO:0000976">
    <property type="term" value="F:transcription cis-regulatory region binding"/>
    <property type="evidence" value="ECO:0007669"/>
    <property type="project" value="TreeGrafter"/>
</dbReference>
<feature type="domain" description="Response regulatory" evidence="4">
    <location>
        <begin position="1"/>
        <end position="86"/>
    </location>
</feature>
<dbReference type="PROSITE" id="PS51755">
    <property type="entry name" value="OMPR_PHOB"/>
    <property type="match status" value="1"/>
</dbReference>
<dbReference type="PANTHER" id="PTHR48111">
    <property type="entry name" value="REGULATOR OF RPOS"/>
    <property type="match status" value="1"/>
</dbReference>
<evidence type="ECO:0000256" key="1">
    <source>
        <dbReference type="ARBA" id="ARBA00023125"/>
    </source>
</evidence>
<dbReference type="InterPro" id="IPR016032">
    <property type="entry name" value="Sig_transdc_resp-reg_C-effctor"/>
</dbReference>
<comment type="caution">
    <text evidence="6">The sequence shown here is derived from an EMBL/GenBank/DDBJ whole genome shotgun (WGS) entry which is preliminary data.</text>
</comment>
<sequence>MRLEPLVSIEDAGSAQAVLILARTLDAEPLGFIAGMRMRRPAVLQLALADGDDVERRLAAYEAGVDDCLFKPFHFRELVAKLRAFGRRSAYGVATPLLAHASVVVDQTALELRVDDRATGLTKREADLLVLLARAEGGVVRREDVIRDAWGAPAGVTGNLVDVYVGYARRKLVELGSNVQIRSVRGEGFRLDCIESSRQRT</sequence>
<feature type="domain" description="OmpR/PhoB-type" evidence="5">
    <location>
        <begin position="95"/>
        <end position="193"/>
    </location>
</feature>
<dbReference type="PROSITE" id="PS50110">
    <property type="entry name" value="RESPONSE_REGULATORY"/>
    <property type="match status" value="1"/>
</dbReference>
<proteinExistence type="predicted"/>
<protein>
    <submittedName>
        <fullName evidence="6">DNA-binding response regulator</fullName>
    </submittedName>
</protein>
<dbReference type="InterPro" id="IPR001867">
    <property type="entry name" value="OmpR/PhoB-type_DNA-bd"/>
</dbReference>
<dbReference type="GO" id="GO:0032993">
    <property type="term" value="C:protein-DNA complex"/>
    <property type="evidence" value="ECO:0007669"/>
    <property type="project" value="TreeGrafter"/>
</dbReference>
<dbReference type="GO" id="GO:0000156">
    <property type="term" value="F:phosphorelay response regulator activity"/>
    <property type="evidence" value="ECO:0007669"/>
    <property type="project" value="TreeGrafter"/>
</dbReference>
<dbReference type="CDD" id="cd00383">
    <property type="entry name" value="trans_reg_C"/>
    <property type="match status" value="1"/>
</dbReference>
<gene>
    <name evidence="6" type="ORF">DI565_14635</name>
</gene>
<dbReference type="SUPFAM" id="SSF52172">
    <property type="entry name" value="CheY-like"/>
    <property type="match status" value="1"/>
</dbReference>
<dbReference type="Gene3D" id="1.10.10.10">
    <property type="entry name" value="Winged helix-like DNA-binding domain superfamily/Winged helix DNA-binding domain"/>
    <property type="match status" value="1"/>
</dbReference>
<dbReference type="GO" id="GO:0005829">
    <property type="term" value="C:cytosol"/>
    <property type="evidence" value="ECO:0007669"/>
    <property type="project" value="TreeGrafter"/>
</dbReference>
<dbReference type="EMBL" id="QFPN01000008">
    <property type="protein sequence ID" value="PZQ13132.1"/>
    <property type="molecule type" value="Genomic_DNA"/>
</dbReference>
<dbReference type="GO" id="GO:0006355">
    <property type="term" value="P:regulation of DNA-templated transcription"/>
    <property type="evidence" value="ECO:0007669"/>
    <property type="project" value="InterPro"/>
</dbReference>
<evidence type="ECO:0000259" key="5">
    <source>
        <dbReference type="PROSITE" id="PS51755"/>
    </source>
</evidence>
<evidence type="ECO:0000256" key="3">
    <source>
        <dbReference type="PROSITE-ProRule" id="PRU01091"/>
    </source>
</evidence>
<dbReference type="InterPro" id="IPR011006">
    <property type="entry name" value="CheY-like_superfamily"/>
</dbReference>
<name>A0A2W5K7J9_ANCNO</name>
<dbReference type="PANTHER" id="PTHR48111:SF36">
    <property type="entry name" value="TRANSCRIPTIONAL REGULATORY PROTEIN CUTR"/>
    <property type="match status" value="1"/>
</dbReference>
<dbReference type="InterPro" id="IPR001789">
    <property type="entry name" value="Sig_transdc_resp-reg_receiver"/>
</dbReference>
<dbReference type="Gene3D" id="6.10.250.690">
    <property type="match status" value="1"/>
</dbReference>
<feature type="DNA-binding region" description="OmpR/PhoB-type" evidence="3">
    <location>
        <begin position="95"/>
        <end position="193"/>
    </location>
</feature>
<dbReference type="SMART" id="SM00862">
    <property type="entry name" value="Trans_reg_C"/>
    <property type="match status" value="1"/>
</dbReference>
<evidence type="ECO:0000259" key="4">
    <source>
        <dbReference type="PROSITE" id="PS50110"/>
    </source>
</evidence>
<keyword evidence="1 3" id="KW-0238">DNA-binding</keyword>
<evidence type="ECO:0000313" key="7">
    <source>
        <dbReference type="Proteomes" id="UP000249577"/>
    </source>
</evidence>
<dbReference type="Pfam" id="PF00486">
    <property type="entry name" value="Trans_reg_C"/>
    <property type="match status" value="1"/>
</dbReference>
<evidence type="ECO:0000256" key="2">
    <source>
        <dbReference type="PROSITE-ProRule" id="PRU00169"/>
    </source>
</evidence>
<dbReference type="SUPFAM" id="SSF46894">
    <property type="entry name" value="C-terminal effector domain of the bipartite response regulators"/>
    <property type="match status" value="1"/>
</dbReference>
<dbReference type="InterPro" id="IPR039420">
    <property type="entry name" value="WalR-like"/>
</dbReference>
<evidence type="ECO:0000313" key="6">
    <source>
        <dbReference type="EMBL" id="PZQ13132.1"/>
    </source>
</evidence>
<organism evidence="6 7">
    <name type="scientific">Ancylobacter novellus</name>
    <name type="common">Thiobacillus novellus</name>
    <dbReference type="NCBI Taxonomy" id="921"/>
    <lineage>
        <taxon>Bacteria</taxon>
        <taxon>Pseudomonadati</taxon>
        <taxon>Pseudomonadota</taxon>
        <taxon>Alphaproteobacteria</taxon>
        <taxon>Hyphomicrobiales</taxon>
        <taxon>Xanthobacteraceae</taxon>
        <taxon>Ancylobacter</taxon>
    </lineage>
</organism>
<accession>A0A2W5K7J9</accession>